<feature type="compositionally biased region" description="Basic and acidic residues" evidence="2">
    <location>
        <begin position="715"/>
        <end position="735"/>
    </location>
</feature>
<feature type="region of interest" description="Disordered" evidence="2">
    <location>
        <begin position="471"/>
        <end position="494"/>
    </location>
</feature>
<protein>
    <submittedName>
        <fullName evidence="4">CBN-DIN-1 protein</fullName>
    </submittedName>
</protein>
<evidence type="ECO:0000313" key="5">
    <source>
        <dbReference type="Proteomes" id="UP000008068"/>
    </source>
</evidence>
<organism evidence="5">
    <name type="scientific">Caenorhabditis brenneri</name>
    <name type="common">Nematode worm</name>
    <dbReference type="NCBI Taxonomy" id="135651"/>
    <lineage>
        <taxon>Eukaryota</taxon>
        <taxon>Metazoa</taxon>
        <taxon>Ecdysozoa</taxon>
        <taxon>Nematoda</taxon>
        <taxon>Chromadorea</taxon>
        <taxon>Rhabditida</taxon>
        <taxon>Rhabditina</taxon>
        <taxon>Rhabditomorpha</taxon>
        <taxon>Rhabditoidea</taxon>
        <taxon>Rhabditidae</taxon>
        <taxon>Peloderinae</taxon>
        <taxon>Caenorhabditis</taxon>
    </lineage>
</organism>
<reference evidence="5" key="1">
    <citation type="submission" date="2011-07" db="EMBL/GenBank/DDBJ databases">
        <authorList>
            <consortium name="Caenorhabditis brenneri Sequencing and Analysis Consortium"/>
            <person name="Wilson R.K."/>
        </authorList>
    </citation>
    <scope>NUCLEOTIDE SEQUENCE [LARGE SCALE GENOMIC DNA]</scope>
    <source>
        <strain evidence="5">PB2801</strain>
    </source>
</reference>
<dbReference type="SMART" id="SM00360">
    <property type="entry name" value="RRM"/>
    <property type="match status" value="1"/>
</dbReference>
<dbReference type="OMA" id="RDIPHED"/>
<gene>
    <name evidence="4" type="primary">Cbn-din-1</name>
    <name evidence="4" type="ORF">CAEBREN_05880</name>
</gene>
<feature type="compositionally biased region" description="Basic and acidic residues" evidence="2">
    <location>
        <begin position="1855"/>
        <end position="1866"/>
    </location>
</feature>
<feature type="compositionally biased region" description="Polar residues" evidence="2">
    <location>
        <begin position="1891"/>
        <end position="1910"/>
    </location>
</feature>
<dbReference type="GO" id="GO:0005634">
    <property type="term" value="C:nucleus"/>
    <property type="evidence" value="ECO:0007669"/>
    <property type="project" value="EnsemblMetazoa"/>
</dbReference>
<dbReference type="InterPro" id="IPR035979">
    <property type="entry name" value="RBD_domain_sf"/>
</dbReference>
<feature type="region of interest" description="Disordered" evidence="2">
    <location>
        <begin position="511"/>
        <end position="553"/>
    </location>
</feature>
<evidence type="ECO:0000313" key="4">
    <source>
        <dbReference type="EMBL" id="EGT44807.1"/>
    </source>
</evidence>
<feature type="compositionally biased region" description="Acidic residues" evidence="2">
    <location>
        <begin position="103"/>
        <end position="113"/>
    </location>
</feature>
<dbReference type="Pfam" id="PF00076">
    <property type="entry name" value="RRM_1"/>
    <property type="match status" value="1"/>
</dbReference>
<proteinExistence type="predicted"/>
<sequence>MVCGPSTYDVISSRHVTISGLPKTITDERFGPVQRLFRPAENRKLLCVTFIDPEAAALACDSNHYDENTPYEIKLSNRESMPDSDPDQSYSSEESSAHFYDPPLDDDETEGNSDYDIPVSDFINPSESNGESSQSRNSRDYWAEPRLRSNSVGSVVYEVGTEPPPSETLPNVIKIRSKLPGTPSHIGSCDSEPLIKIGHSTKRLESILEIDQNQIDDRKSRVQVQDPPQRDPWEEPSTSKDTARKEEQYATCSIHVSNLERHREEHFRRRFESYGRIIDIEILKSGDHEEVAVIQFTNIDDAHRAMSDANHPKPMSYSSRPDRRLILFYLPLDTNEAVMLTIRGLTNKIEDITVDWIARNAVITFESNGHAIHLFKEMRVPDKNNFGEHKVAIDYCSERLHRFFLQKREENLIEARSSVTPCESEPHPISHLSAPSTSSCRDQQVVEEVRMIISPTRPVLVDEDDDIQILSSHENSSSPETAMHCSDFGSDDEDRISDIRDEEYDEYEYVNNTTQDSSHEQDRSQSPSNESHDEFNGTRRFLNEPCDETDDNRIQHTDYIDLTTEPSTSRWVSSENFNGCRRKSSLRAYNLTTKTYSSNSPSEEYGSVDNYDRFTSKNTQSVSTYTGSSEDDNVTPIDDQVPLSHENGVQADDNGSGTDGNSSRSNDNRSQSNDNQSQQSDNSRSSANNSRSPRSGIGSHGYRRDGDDDDDDDEDKKPEIKFECDPSTSDKKLPPVKKIEVDDEFPNTVMSTLIRRLLWKEPVRMVQLKGQIERVMTRNQKTRTIYEKWTGRPFPKFIEDGDSKPRRVESSDSRDHYNDTSFQELDLRIRDFRKVSEYVEMEELRSLDPKELQKDIPLLLNKISARPSLDESRISRFSFDSHHPAELAQRSHSLCVGPMTPAAPYQTTTPLLVNTSHHGTSQPSASGVTTPRSAQPPVLMSPLSRHNSVSSVGRPASIQTHRHHSHALPIDTTIPPPMISANNEVVIPQRDSSTSRRSSETLAPLRSPPFVNQNTNTGAMPPSASQMIAATGTQSVSSSAHSTPRHSISGTPVNYEPSTSKSSQLQTSKTNKPEKVQVRHDSISKPGPSNAANALQGRSQSMTAGDYKKSNPSTPAYRDAGSDLVAQIMSNQPSMGFKKLPRIEKKPSALQNVNNQQNNIGSAPSTPLSLSVHQAMLLKDKEKEKEKRRKERQLEREREARKEMKRKETKEERNKRKEMERAKRDEDERRERKREKQRMKEKEERRREKERERKKSEKEKHKKKKQHRRDDDSDESDSSSNDELDLDAKKSTKEMTQEEKDHQLALILSKGSIIENLKSRRRSDKRHDPMDKSQNKNQNPGTRRVLIESSDDNGEDENDDEKGKSDSSSGEASDTDKRTKQAPPINPIVATAPSKELKQKVQKEREKGELSSSSEDEENRQEKDFGLQQKLKLEREKRKRHKSLTTYSSDEHGDRKNAPKRVRKDGSDDAISTNTWGTKDDRNQRKRKLVHRLSSEDESRRKAKQRDFRDIPHEDVSDEEEVEVTSRVRRQSSSSTASNKESHGKREKSGKTPLRIATPARAPLQSPKLLSPKILSPKTSNSSTKRPSISDQESLISPRVRNRTTSSTSTATTSSKHETASIPDKPLSPPVTAKSSVSSIDDFVIRDDFSSNSAVCSPMSSTGRPMVLTKAAMKAFNSSPPKKKSSSSGPQDSSSDSSSSSSTSGDSSSSSSDDSSDEENMKASMIVVDETAKPNEELYIDAQNDHAIATEVPVNEPIKIVADPEKFTETKEQPAFQADKPYTSPPTTVSQSLDVVPEVPPPDDIKVEDEEIINEKEITFESKENSDLQPEHEQNQEITLKHIEPESSVVNPTTEQKKEAEQKLEIESVVTPVVDEHPSPKSIDEVLVAQEETSSTHNLISDQETDQAVQSIFDEEEADDFPQYPDLVMPKDEKEAPEKKLTSQESVETGEPNSNLTDHPLTNGHSSNSLLSPPESTSAAKSNSENSEEPEVVAELDEVKTEKDDVPDEKSDQVVVSAPASPTEMKVDVEEQDENNELKIVESPEQTPTPELIPNDKTQDILREASPILSAEEENTKQDEIERTQSPVQPKEPLKVSVSVPDQEVLRPSPLPATVPVSQLMTVEPVAVLHQPHLEKPSPIPMTNVQKELQLIDEYIARGNSTELAQMIEKNVHLRTYLTPDRSQRIQDLLNHSSMNMQNIGNYQTPFVNQNHQQLWLIAQQEQREKQESQRRFEEEKKQKEELERRKKIDRLEKKRQSENQMNLSTASIQLSATEQLLKYMPLEARQFYHSSNPFGLPAFQCPETNGVVNGNHPSIQQFQRPSSATSTSSTSARIPLQPSTSINQRNLDPESVGARVQRWFYSVSLLLHSVLIFSRSRTLNIYFNFF</sequence>
<evidence type="ECO:0000259" key="3">
    <source>
        <dbReference type="PROSITE" id="PS50102"/>
    </source>
</evidence>
<feature type="region of interest" description="Disordered" evidence="2">
    <location>
        <begin position="797"/>
        <end position="817"/>
    </location>
</feature>
<dbReference type="InterPro" id="IPR000504">
    <property type="entry name" value="RRM_dom"/>
</dbReference>
<feature type="compositionally biased region" description="Basic and acidic residues" evidence="2">
    <location>
        <begin position="2228"/>
        <end position="2258"/>
    </location>
</feature>
<feature type="compositionally biased region" description="Basic and acidic residues" evidence="2">
    <location>
        <begin position="1540"/>
        <end position="1550"/>
    </location>
</feature>
<feature type="compositionally biased region" description="Polar residues" evidence="2">
    <location>
        <begin position="619"/>
        <end position="628"/>
    </location>
</feature>
<keyword evidence="1" id="KW-0694">RNA-binding</keyword>
<feature type="compositionally biased region" description="Basic and acidic residues" evidence="2">
    <location>
        <begin position="1493"/>
        <end position="1515"/>
    </location>
</feature>
<feature type="compositionally biased region" description="Basic and acidic residues" evidence="2">
    <location>
        <begin position="1813"/>
        <end position="1845"/>
    </location>
</feature>
<feature type="compositionally biased region" description="Polar residues" evidence="2">
    <location>
        <begin position="1090"/>
        <end position="1103"/>
    </location>
</feature>
<feature type="compositionally biased region" description="Polar residues" evidence="2">
    <location>
        <begin position="915"/>
        <end position="933"/>
    </location>
</feature>
<dbReference type="FunCoup" id="G0MV47">
    <property type="interactions" value="2077"/>
</dbReference>
<feature type="compositionally biased region" description="Basic and acidic residues" evidence="2">
    <location>
        <begin position="2074"/>
        <end position="2083"/>
    </location>
</feature>
<feature type="compositionally biased region" description="Low complexity" evidence="2">
    <location>
        <begin position="1686"/>
        <end position="1713"/>
    </location>
</feature>
<feature type="compositionally biased region" description="Polar residues" evidence="2">
    <location>
        <begin position="1577"/>
        <end position="1595"/>
    </location>
</feature>
<dbReference type="EMBL" id="GL379814">
    <property type="protein sequence ID" value="EGT44807.1"/>
    <property type="molecule type" value="Genomic_DNA"/>
</dbReference>
<feature type="compositionally biased region" description="Basic and acidic residues" evidence="2">
    <location>
        <begin position="1929"/>
        <end position="1942"/>
    </location>
</feature>
<feature type="region of interest" description="Disordered" evidence="2">
    <location>
        <begin position="1178"/>
        <end position="1728"/>
    </location>
</feature>
<feature type="compositionally biased region" description="Low complexity" evidence="2">
    <location>
        <begin position="2323"/>
        <end position="2333"/>
    </location>
</feature>
<feature type="region of interest" description="Disordered" evidence="2">
    <location>
        <begin position="419"/>
        <end position="439"/>
    </location>
</feature>
<dbReference type="OrthoDB" id="6407164at2759"/>
<evidence type="ECO:0000256" key="1">
    <source>
        <dbReference type="PROSITE-ProRule" id="PRU00176"/>
    </source>
</evidence>
<feature type="compositionally biased region" description="Basic and acidic residues" evidence="2">
    <location>
        <begin position="1238"/>
        <end position="1259"/>
    </location>
</feature>
<feature type="compositionally biased region" description="Polar residues" evidence="2">
    <location>
        <begin position="1943"/>
        <end position="1957"/>
    </location>
</feature>
<feature type="compositionally biased region" description="Basic and acidic residues" evidence="2">
    <location>
        <begin position="1192"/>
        <end position="1230"/>
    </location>
</feature>
<feature type="compositionally biased region" description="Low complexity" evidence="2">
    <location>
        <begin position="652"/>
        <end position="696"/>
    </location>
</feature>
<dbReference type="GO" id="GO:0003723">
    <property type="term" value="F:RNA binding"/>
    <property type="evidence" value="ECO:0007669"/>
    <property type="project" value="UniProtKB-UniRule"/>
</dbReference>
<dbReference type="CDD" id="cd00590">
    <property type="entry name" value="RRM_SF"/>
    <property type="match status" value="1"/>
</dbReference>
<feature type="region of interest" description="Disordered" evidence="2">
    <location>
        <begin position="956"/>
        <end position="1119"/>
    </location>
</feature>
<dbReference type="SUPFAM" id="SSF54928">
    <property type="entry name" value="RNA-binding domain, RBD"/>
    <property type="match status" value="1"/>
</dbReference>
<name>G0MV47_CAEBE</name>
<feature type="compositionally biased region" description="Polar residues" evidence="2">
    <location>
        <begin position="1650"/>
        <end position="1663"/>
    </location>
</feature>
<feature type="region of interest" description="Disordered" evidence="2">
    <location>
        <begin position="73"/>
        <end position="144"/>
    </location>
</feature>
<dbReference type="Proteomes" id="UP000008068">
    <property type="component" value="Unassembled WGS sequence"/>
</dbReference>
<keyword evidence="5" id="KW-1185">Reference proteome</keyword>
<feature type="compositionally biased region" description="Polar residues" evidence="2">
    <location>
        <begin position="1010"/>
        <end position="1052"/>
    </location>
</feature>
<feature type="compositionally biased region" description="Basic and acidic residues" evidence="2">
    <location>
        <begin position="1997"/>
        <end position="2012"/>
    </location>
</feature>
<feature type="compositionally biased region" description="Basic and acidic residues" evidence="2">
    <location>
        <begin position="1325"/>
        <end position="1334"/>
    </location>
</feature>
<feature type="compositionally biased region" description="Polar residues" evidence="2">
    <location>
        <begin position="123"/>
        <end position="136"/>
    </location>
</feature>
<feature type="compositionally biased region" description="Acidic residues" evidence="2">
    <location>
        <begin position="1349"/>
        <end position="1360"/>
    </location>
</feature>
<feature type="compositionally biased region" description="Polar residues" evidence="2">
    <location>
        <begin position="471"/>
        <end position="480"/>
    </location>
</feature>
<dbReference type="Gene3D" id="3.30.70.330">
    <property type="match status" value="1"/>
</dbReference>
<feature type="region of interest" description="Disordered" evidence="2">
    <location>
        <begin position="2228"/>
        <end position="2261"/>
    </location>
</feature>
<feature type="compositionally biased region" description="Basic and acidic residues" evidence="2">
    <location>
        <begin position="1071"/>
        <end position="1083"/>
    </location>
</feature>
<feature type="compositionally biased region" description="Acidic residues" evidence="2">
    <location>
        <begin position="1272"/>
        <end position="1285"/>
    </location>
</feature>
<feature type="compositionally biased region" description="Basic and acidic residues" evidence="2">
    <location>
        <begin position="228"/>
        <end position="247"/>
    </location>
</feature>
<feature type="region of interest" description="Disordered" evidence="2">
    <location>
        <begin position="915"/>
        <end position="936"/>
    </location>
</feature>
<dbReference type="InterPro" id="IPR012677">
    <property type="entry name" value="Nucleotide-bd_a/b_plait_sf"/>
</dbReference>
<dbReference type="PROSITE" id="PS50102">
    <property type="entry name" value="RRM"/>
    <property type="match status" value="1"/>
</dbReference>
<feature type="compositionally biased region" description="Basic and acidic residues" evidence="2">
    <location>
        <begin position="1395"/>
        <end position="1409"/>
    </location>
</feature>
<feature type="region of interest" description="Disordered" evidence="2">
    <location>
        <begin position="211"/>
        <end position="247"/>
    </location>
</feature>
<feature type="compositionally biased region" description="Polar residues" evidence="2">
    <location>
        <begin position="2313"/>
        <end position="2322"/>
    </location>
</feature>
<feature type="domain" description="RRM" evidence="3">
    <location>
        <begin position="252"/>
        <end position="310"/>
    </location>
</feature>
<feature type="compositionally biased region" description="Low complexity" evidence="2">
    <location>
        <begin position="1975"/>
        <end position="1985"/>
    </location>
</feature>
<evidence type="ECO:0000256" key="2">
    <source>
        <dbReference type="SAM" id="MobiDB-lite"/>
    </source>
</evidence>
<feature type="compositionally biased region" description="Basic and acidic residues" evidence="2">
    <location>
        <begin position="1874"/>
        <end position="1884"/>
    </location>
</feature>
<dbReference type="InParanoid" id="G0MV47"/>
<dbReference type="eggNOG" id="KOG0112">
    <property type="taxonomic scope" value="Eukaryota"/>
</dbReference>
<feature type="region of interest" description="Disordered" evidence="2">
    <location>
        <begin position="2313"/>
        <end position="2349"/>
    </location>
</feature>
<feature type="compositionally biased region" description="Low complexity" evidence="2">
    <location>
        <begin position="1604"/>
        <end position="1614"/>
    </location>
</feature>
<feature type="compositionally biased region" description="Basic and acidic residues" evidence="2">
    <location>
        <begin position="1420"/>
        <end position="1436"/>
    </location>
</feature>
<feature type="region of interest" description="Disordered" evidence="2">
    <location>
        <begin position="1767"/>
        <end position="2096"/>
    </location>
</feature>
<feature type="region of interest" description="Disordered" evidence="2">
    <location>
        <begin position="619"/>
        <end position="735"/>
    </location>
</feature>
<feature type="compositionally biased region" description="Basic and acidic residues" evidence="2">
    <location>
        <begin position="1286"/>
        <end position="1303"/>
    </location>
</feature>
<feature type="compositionally biased region" description="Polar residues" evidence="2">
    <location>
        <begin position="2338"/>
        <end position="2347"/>
    </location>
</feature>
<accession>G0MV47</accession>
<dbReference type="STRING" id="135651.G0MV47"/>
<feature type="compositionally biased region" description="Low complexity" evidence="2">
    <location>
        <begin position="1058"/>
        <end position="1070"/>
    </location>
</feature>
<dbReference type="HOGENOM" id="CLU_229217_0_0_1"/>
<feature type="compositionally biased region" description="Acidic residues" evidence="2">
    <location>
        <begin position="1986"/>
        <end position="1996"/>
    </location>
</feature>